<comment type="cofactor">
    <cofactor evidence="1 6">
        <name>Mg(2+)</name>
        <dbReference type="ChEBI" id="CHEBI:18420"/>
    </cofactor>
</comment>
<name>A0AAN6P5D7_9PEZI</name>
<dbReference type="Proteomes" id="UP001303115">
    <property type="component" value="Unassembled WGS sequence"/>
</dbReference>
<dbReference type="AlphaFoldDB" id="A0AAN6P5D7"/>
<dbReference type="GO" id="GO:0008441">
    <property type="term" value="F:3'(2'),5'-bisphosphate nucleotidase activity"/>
    <property type="evidence" value="ECO:0007669"/>
    <property type="project" value="TreeGrafter"/>
</dbReference>
<dbReference type="PANTHER" id="PTHR43200">
    <property type="entry name" value="PHOSPHATASE"/>
    <property type="match status" value="1"/>
</dbReference>
<organism evidence="8 9">
    <name type="scientific">Parachaetomium inaequale</name>
    <dbReference type="NCBI Taxonomy" id="2588326"/>
    <lineage>
        <taxon>Eukaryota</taxon>
        <taxon>Fungi</taxon>
        <taxon>Dikarya</taxon>
        <taxon>Ascomycota</taxon>
        <taxon>Pezizomycotina</taxon>
        <taxon>Sordariomycetes</taxon>
        <taxon>Sordariomycetidae</taxon>
        <taxon>Sordariales</taxon>
        <taxon>Chaetomiaceae</taxon>
        <taxon>Parachaetomium</taxon>
    </lineage>
</organism>
<comment type="caution">
    <text evidence="8">The sequence shown here is derived from an EMBL/GenBank/DDBJ whole genome shotgun (WGS) entry which is preliminary data.</text>
</comment>
<dbReference type="Gene3D" id="3.30.540.10">
    <property type="entry name" value="Fructose-1,6-Bisphosphatase, subunit A, domain 1"/>
    <property type="match status" value="1"/>
</dbReference>
<feature type="binding site" evidence="6">
    <location>
        <position position="384"/>
    </location>
    <ligand>
        <name>Mg(2+)</name>
        <dbReference type="ChEBI" id="CHEBI:18420"/>
        <label>1</label>
        <note>catalytic</note>
    </ligand>
</feature>
<feature type="binding site" evidence="6">
    <location>
        <position position="220"/>
    </location>
    <ligand>
        <name>Mg(2+)</name>
        <dbReference type="ChEBI" id="CHEBI:18420"/>
        <label>2</label>
    </ligand>
</feature>
<feature type="binding site" evidence="6">
    <location>
        <position position="143"/>
    </location>
    <ligand>
        <name>Mg(2+)</name>
        <dbReference type="ChEBI" id="CHEBI:18420"/>
        <label>1</label>
        <note>catalytic</note>
    </ligand>
</feature>
<sequence length="460" mass="48856">MTVPSLTQTPYAHELLIAQLAVQRAALVTKRVLATINAAKTNPPSPPSPATDSDTSNPNICASPTSEQEPCASPVSIISQFLHPHSPTGTSNDPSDPFNTDLPRRLSLAKPDTSPVTVADLAAQALLIAAVHAAFPRDQILGEEDAAALRKDSELAAQVWELVATTRLGDEESEGLLGRPEGVREMMGVIELGSMSSGSDTDGGSPGDVGSGRVWCLDPIDGTSAYMQGGQYAISLALLENGKEVVGVLGCPNWRFEEEMADGEWKVQENVLDEEGMGLMLSAVRGQGATVRPMGSGVLMEGRRVDRGVGKAVDLRSVHFVDSEKSPATLTEKVKEMAEITGAAYPGTNLYSSHMRYAAMVLGGRQFVQLRWPKPQKGPWSTWDHAGSQLIYTESGAGIVTDLSGNPIDFSTGNKLSNSWGLITADEKIHGQVLGLVNQMRAAEAERETGQAGLRRAGTC</sequence>
<dbReference type="Gene3D" id="3.40.190.80">
    <property type="match status" value="1"/>
</dbReference>
<evidence type="ECO:0000256" key="6">
    <source>
        <dbReference type="PIRSR" id="PIRSR600760-2"/>
    </source>
</evidence>
<feature type="compositionally biased region" description="Polar residues" evidence="7">
    <location>
        <begin position="87"/>
        <end position="98"/>
    </location>
</feature>
<feature type="binding site" evidence="6">
    <location>
        <position position="218"/>
    </location>
    <ligand>
        <name>Mg(2+)</name>
        <dbReference type="ChEBI" id="CHEBI:18420"/>
        <label>1</label>
        <note>catalytic</note>
    </ligand>
</feature>
<evidence type="ECO:0008006" key="10">
    <source>
        <dbReference type="Google" id="ProtNLM"/>
    </source>
</evidence>
<evidence type="ECO:0000256" key="3">
    <source>
        <dbReference type="ARBA" id="ARBA00022723"/>
    </source>
</evidence>
<evidence type="ECO:0000256" key="7">
    <source>
        <dbReference type="SAM" id="MobiDB-lite"/>
    </source>
</evidence>
<keyword evidence="5 6" id="KW-0460">Magnesium</keyword>
<dbReference type="InterPro" id="IPR000760">
    <property type="entry name" value="Inositol_monophosphatase-like"/>
</dbReference>
<dbReference type="GO" id="GO:0000103">
    <property type="term" value="P:sulfate assimilation"/>
    <property type="evidence" value="ECO:0007669"/>
    <property type="project" value="TreeGrafter"/>
</dbReference>
<evidence type="ECO:0000256" key="2">
    <source>
        <dbReference type="ARBA" id="ARBA00009759"/>
    </source>
</evidence>
<evidence type="ECO:0000313" key="8">
    <source>
        <dbReference type="EMBL" id="KAK4032071.1"/>
    </source>
</evidence>
<feature type="binding site" evidence="6">
    <location>
        <position position="221"/>
    </location>
    <ligand>
        <name>Mg(2+)</name>
        <dbReference type="ChEBI" id="CHEBI:18420"/>
        <label>1</label>
        <note>catalytic</note>
    </ligand>
</feature>
<dbReference type="InterPro" id="IPR051090">
    <property type="entry name" value="Inositol_monoP_superfamily"/>
</dbReference>
<dbReference type="PANTHER" id="PTHR43200:SF2">
    <property type="entry name" value="3'(2'),5'-BISPHOSPHATE NUCLEOTIDASE"/>
    <property type="match status" value="1"/>
</dbReference>
<protein>
    <recommendedName>
        <fullName evidence="10">3'(2'),5'-bisphosphate nucleotidase</fullName>
    </recommendedName>
</protein>
<feature type="region of interest" description="Disordered" evidence="7">
    <location>
        <begin position="38"/>
        <end position="70"/>
    </location>
</feature>
<keyword evidence="9" id="KW-1185">Reference proteome</keyword>
<dbReference type="EMBL" id="MU854654">
    <property type="protein sequence ID" value="KAK4032071.1"/>
    <property type="molecule type" value="Genomic_DNA"/>
</dbReference>
<evidence type="ECO:0000256" key="5">
    <source>
        <dbReference type="ARBA" id="ARBA00022842"/>
    </source>
</evidence>
<evidence type="ECO:0000313" key="9">
    <source>
        <dbReference type="Proteomes" id="UP001303115"/>
    </source>
</evidence>
<dbReference type="Pfam" id="PF00459">
    <property type="entry name" value="Inositol_P"/>
    <property type="match status" value="1"/>
</dbReference>
<evidence type="ECO:0000256" key="4">
    <source>
        <dbReference type="ARBA" id="ARBA00022801"/>
    </source>
</evidence>
<feature type="compositionally biased region" description="Polar residues" evidence="7">
    <location>
        <begin position="59"/>
        <end position="68"/>
    </location>
</feature>
<feature type="region of interest" description="Disordered" evidence="7">
    <location>
        <begin position="82"/>
        <end position="105"/>
    </location>
</feature>
<dbReference type="GO" id="GO:0046872">
    <property type="term" value="F:metal ion binding"/>
    <property type="evidence" value="ECO:0007669"/>
    <property type="project" value="UniProtKB-KW"/>
</dbReference>
<evidence type="ECO:0000256" key="1">
    <source>
        <dbReference type="ARBA" id="ARBA00001946"/>
    </source>
</evidence>
<comment type="similarity">
    <text evidence="2">Belongs to the inositol monophosphatase superfamily.</text>
</comment>
<keyword evidence="3 6" id="KW-0479">Metal-binding</keyword>
<accession>A0AAN6P5D7</accession>
<proteinExistence type="inferred from homology"/>
<dbReference type="SUPFAM" id="SSF56655">
    <property type="entry name" value="Carbohydrate phosphatase"/>
    <property type="match status" value="1"/>
</dbReference>
<reference evidence="9" key="1">
    <citation type="journal article" date="2023" name="Mol. Phylogenet. Evol.">
        <title>Genome-scale phylogeny and comparative genomics of the fungal order Sordariales.</title>
        <authorList>
            <person name="Hensen N."/>
            <person name="Bonometti L."/>
            <person name="Westerberg I."/>
            <person name="Brannstrom I.O."/>
            <person name="Guillou S."/>
            <person name="Cros-Aarteil S."/>
            <person name="Calhoun S."/>
            <person name="Haridas S."/>
            <person name="Kuo A."/>
            <person name="Mondo S."/>
            <person name="Pangilinan J."/>
            <person name="Riley R."/>
            <person name="LaButti K."/>
            <person name="Andreopoulos B."/>
            <person name="Lipzen A."/>
            <person name="Chen C."/>
            <person name="Yan M."/>
            <person name="Daum C."/>
            <person name="Ng V."/>
            <person name="Clum A."/>
            <person name="Steindorff A."/>
            <person name="Ohm R.A."/>
            <person name="Martin F."/>
            <person name="Silar P."/>
            <person name="Natvig D.O."/>
            <person name="Lalanne C."/>
            <person name="Gautier V."/>
            <person name="Ament-Velasquez S.L."/>
            <person name="Kruys A."/>
            <person name="Hutchinson M.I."/>
            <person name="Powell A.J."/>
            <person name="Barry K."/>
            <person name="Miller A.N."/>
            <person name="Grigoriev I.V."/>
            <person name="Debuchy R."/>
            <person name="Gladieux P."/>
            <person name="Hiltunen Thoren M."/>
            <person name="Johannesson H."/>
        </authorList>
    </citation>
    <scope>NUCLEOTIDE SEQUENCE [LARGE SCALE GENOMIC DNA]</scope>
    <source>
        <strain evidence="9">CBS 284.82</strain>
    </source>
</reference>
<gene>
    <name evidence="8" type="ORF">C8A01DRAFT_41491</name>
</gene>
<keyword evidence="4" id="KW-0378">Hydrolase</keyword>